<dbReference type="Gene3D" id="2.60.40.420">
    <property type="entry name" value="Cupredoxins - blue copper proteins"/>
    <property type="match status" value="1"/>
</dbReference>
<dbReference type="RefSeq" id="WP_227179693.1">
    <property type="nucleotide sequence ID" value="NZ_JAJBZT010000003.1"/>
</dbReference>
<protein>
    <submittedName>
        <fullName evidence="4">Cupredoxin domain-containing protein</fullName>
    </submittedName>
</protein>
<keyword evidence="2" id="KW-0732">Signal</keyword>
<dbReference type="Proteomes" id="UP001165395">
    <property type="component" value="Unassembled WGS sequence"/>
</dbReference>
<sequence length="110" mass="11813">MKKLLVAVLLSGLAAVAHAEDAQVYKLDIKDGVLTPQKLEVPADKAFKIEVKNSGKTAAEFESIPLKKEKVIAPGATSIIAIKALKAGEYKFVDEFHENQPTAQGKIVAK</sequence>
<comment type="subcellular location">
    <subcellularLocation>
        <location evidence="1">Cell outer membrane</location>
        <topology evidence="1">Lipid-anchor</topology>
    </subcellularLocation>
</comment>
<comment type="caution">
    <text evidence="4">The sequence shown here is derived from an EMBL/GenBank/DDBJ whole genome shotgun (WGS) entry which is preliminary data.</text>
</comment>
<gene>
    <name evidence="4" type="ORF">LIN78_06415</name>
</gene>
<accession>A0ABS8D4Q6</accession>
<feature type="signal peptide" evidence="2">
    <location>
        <begin position="1"/>
        <end position="19"/>
    </location>
</feature>
<dbReference type="InterPro" id="IPR028096">
    <property type="entry name" value="EfeO_Cupredoxin"/>
</dbReference>
<feature type="chain" id="PRO_5045644636" evidence="2">
    <location>
        <begin position="20"/>
        <end position="110"/>
    </location>
</feature>
<dbReference type="EMBL" id="JAJBZT010000003">
    <property type="protein sequence ID" value="MCB6183173.1"/>
    <property type="molecule type" value="Genomic_DNA"/>
</dbReference>
<organism evidence="4 5">
    <name type="scientific">Leeia speluncae</name>
    <dbReference type="NCBI Taxonomy" id="2884804"/>
    <lineage>
        <taxon>Bacteria</taxon>
        <taxon>Pseudomonadati</taxon>
        <taxon>Pseudomonadota</taxon>
        <taxon>Betaproteobacteria</taxon>
        <taxon>Neisseriales</taxon>
        <taxon>Leeiaceae</taxon>
        <taxon>Leeia</taxon>
    </lineage>
</organism>
<name>A0ABS8D4Q6_9NEIS</name>
<dbReference type="Pfam" id="PF13473">
    <property type="entry name" value="Cupredoxin_1"/>
    <property type="match status" value="1"/>
</dbReference>
<evidence type="ECO:0000313" key="5">
    <source>
        <dbReference type="Proteomes" id="UP001165395"/>
    </source>
</evidence>
<dbReference type="InterPro" id="IPR008972">
    <property type="entry name" value="Cupredoxin"/>
</dbReference>
<proteinExistence type="predicted"/>
<evidence type="ECO:0000256" key="1">
    <source>
        <dbReference type="ARBA" id="ARBA00004459"/>
    </source>
</evidence>
<keyword evidence="5" id="KW-1185">Reference proteome</keyword>
<evidence type="ECO:0000313" key="4">
    <source>
        <dbReference type="EMBL" id="MCB6183173.1"/>
    </source>
</evidence>
<evidence type="ECO:0000256" key="2">
    <source>
        <dbReference type="SAM" id="SignalP"/>
    </source>
</evidence>
<dbReference type="SUPFAM" id="SSF49503">
    <property type="entry name" value="Cupredoxins"/>
    <property type="match status" value="1"/>
</dbReference>
<reference evidence="4" key="1">
    <citation type="submission" date="2021-10" db="EMBL/GenBank/DDBJ databases">
        <title>The complete genome sequence of Leeia sp. TBRC 13508.</title>
        <authorList>
            <person name="Charoenyingcharoen P."/>
            <person name="Yukphan P."/>
        </authorList>
    </citation>
    <scope>NUCLEOTIDE SEQUENCE</scope>
    <source>
        <strain evidence="4">TBRC 13508</strain>
    </source>
</reference>
<evidence type="ECO:0000259" key="3">
    <source>
        <dbReference type="Pfam" id="PF13473"/>
    </source>
</evidence>
<feature type="domain" description="EfeO-type cupredoxin-like" evidence="3">
    <location>
        <begin position="5"/>
        <end position="109"/>
    </location>
</feature>